<accession>A0A518B1P3</accession>
<dbReference type="EC" id="6.3.2.-" evidence="6"/>
<evidence type="ECO:0000256" key="3">
    <source>
        <dbReference type="ARBA" id="ARBA00022840"/>
    </source>
</evidence>
<dbReference type="PANTHER" id="PTHR21621:SF0">
    <property type="entry name" value="BETA-CITRYLGLUTAMATE SYNTHASE B-RELATED"/>
    <property type="match status" value="1"/>
</dbReference>
<sequence>MHLTILGTRDSWHVTQLCHAADDAGFDLEVRPFRSLTATFHPHGLFTQGSPTNLLETDAVLVRHLPPGSLEQVVFRMDALHRLEGLGIPVINPPRAIEACVDKHLSTVRLLEAQLPIPRTVVCETSRSALEAFEELQGDVVVKPLFGSEGRGVIRVSRRSDAKELFDELEARDAVLHLQEYVRHQGFDVRALVIGERVIASMRRWATGEDFRTNVACGGRGEPYPLSETEERLAIAATRAIGARQGGVDLITDERGRTVVLEVNSNPGFKKLVEVTGVEVARAVIEDVRESIVGGGMNQGSQRPTPPGR</sequence>
<dbReference type="GO" id="GO:0005737">
    <property type="term" value="C:cytoplasm"/>
    <property type="evidence" value="ECO:0007669"/>
    <property type="project" value="TreeGrafter"/>
</dbReference>
<organism evidence="6 7">
    <name type="scientific">Kolteria novifilia</name>
    <dbReference type="NCBI Taxonomy" id="2527975"/>
    <lineage>
        <taxon>Bacteria</taxon>
        <taxon>Pseudomonadati</taxon>
        <taxon>Planctomycetota</taxon>
        <taxon>Planctomycetia</taxon>
        <taxon>Kolteriales</taxon>
        <taxon>Kolteriaceae</taxon>
        <taxon>Kolteria</taxon>
    </lineage>
</organism>
<keyword evidence="6" id="KW-0436">Ligase</keyword>
<evidence type="ECO:0000256" key="2">
    <source>
        <dbReference type="ARBA" id="ARBA00022741"/>
    </source>
</evidence>
<dbReference type="NCBIfam" id="TIGR00768">
    <property type="entry name" value="rimK_fam"/>
    <property type="match status" value="1"/>
</dbReference>
<proteinExistence type="predicted"/>
<keyword evidence="1" id="KW-0479">Metal-binding</keyword>
<dbReference type="PROSITE" id="PS50975">
    <property type="entry name" value="ATP_GRASP"/>
    <property type="match status" value="1"/>
</dbReference>
<dbReference type="InterPro" id="IPR004666">
    <property type="entry name" value="Rp_bS6_RimK/Lys_biosynth_LsyX"/>
</dbReference>
<dbReference type="EMBL" id="CP036279">
    <property type="protein sequence ID" value="QDU60897.1"/>
    <property type="molecule type" value="Genomic_DNA"/>
</dbReference>
<evidence type="ECO:0000256" key="1">
    <source>
        <dbReference type="ARBA" id="ARBA00022723"/>
    </source>
</evidence>
<dbReference type="KEGG" id="knv:Pan216_17500"/>
<evidence type="ECO:0000256" key="4">
    <source>
        <dbReference type="PROSITE-ProRule" id="PRU00409"/>
    </source>
</evidence>
<dbReference type="PANTHER" id="PTHR21621">
    <property type="entry name" value="RIBOSOMAL PROTEIN S6 MODIFICATION PROTEIN"/>
    <property type="match status" value="1"/>
</dbReference>
<dbReference type="AlphaFoldDB" id="A0A518B1P3"/>
<name>A0A518B1P3_9BACT</name>
<dbReference type="Gene3D" id="3.30.1490.20">
    <property type="entry name" value="ATP-grasp fold, A domain"/>
    <property type="match status" value="1"/>
</dbReference>
<dbReference type="GO" id="GO:0016879">
    <property type="term" value="F:ligase activity, forming carbon-nitrogen bonds"/>
    <property type="evidence" value="ECO:0007669"/>
    <property type="project" value="TreeGrafter"/>
</dbReference>
<feature type="domain" description="ATP-grasp" evidence="5">
    <location>
        <begin position="107"/>
        <end position="289"/>
    </location>
</feature>
<reference evidence="6 7" key="1">
    <citation type="submission" date="2019-02" db="EMBL/GenBank/DDBJ databases">
        <title>Deep-cultivation of Planctomycetes and their phenomic and genomic characterization uncovers novel biology.</title>
        <authorList>
            <person name="Wiegand S."/>
            <person name="Jogler M."/>
            <person name="Boedeker C."/>
            <person name="Pinto D."/>
            <person name="Vollmers J."/>
            <person name="Rivas-Marin E."/>
            <person name="Kohn T."/>
            <person name="Peeters S.H."/>
            <person name="Heuer A."/>
            <person name="Rast P."/>
            <person name="Oberbeckmann S."/>
            <person name="Bunk B."/>
            <person name="Jeske O."/>
            <person name="Meyerdierks A."/>
            <person name="Storesund J.E."/>
            <person name="Kallscheuer N."/>
            <person name="Luecker S."/>
            <person name="Lage O.M."/>
            <person name="Pohl T."/>
            <person name="Merkel B.J."/>
            <person name="Hornburger P."/>
            <person name="Mueller R.-W."/>
            <person name="Bruemmer F."/>
            <person name="Labrenz M."/>
            <person name="Spormann A.M."/>
            <person name="Op den Camp H."/>
            <person name="Overmann J."/>
            <person name="Amann R."/>
            <person name="Jetten M.S.M."/>
            <person name="Mascher T."/>
            <person name="Medema M.H."/>
            <person name="Devos D.P."/>
            <person name="Kaster A.-K."/>
            <person name="Ovreas L."/>
            <person name="Rohde M."/>
            <person name="Galperin M.Y."/>
            <person name="Jogler C."/>
        </authorList>
    </citation>
    <scope>NUCLEOTIDE SEQUENCE [LARGE SCALE GENOMIC DNA]</scope>
    <source>
        <strain evidence="6 7">Pan216</strain>
    </source>
</reference>
<dbReference type="InterPro" id="IPR013815">
    <property type="entry name" value="ATP_grasp_subdomain_1"/>
</dbReference>
<dbReference type="Gene3D" id="3.30.470.20">
    <property type="entry name" value="ATP-grasp fold, B domain"/>
    <property type="match status" value="1"/>
</dbReference>
<dbReference type="GO" id="GO:0046872">
    <property type="term" value="F:metal ion binding"/>
    <property type="evidence" value="ECO:0007669"/>
    <property type="project" value="UniProtKB-KW"/>
</dbReference>
<dbReference type="Pfam" id="PF08443">
    <property type="entry name" value="RimK"/>
    <property type="match status" value="1"/>
</dbReference>
<evidence type="ECO:0000313" key="6">
    <source>
        <dbReference type="EMBL" id="QDU60897.1"/>
    </source>
</evidence>
<keyword evidence="7" id="KW-1185">Reference proteome</keyword>
<dbReference type="InterPro" id="IPR011761">
    <property type="entry name" value="ATP-grasp"/>
</dbReference>
<dbReference type="GO" id="GO:0005524">
    <property type="term" value="F:ATP binding"/>
    <property type="evidence" value="ECO:0007669"/>
    <property type="project" value="UniProtKB-UniRule"/>
</dbReference>
<dbReference type="SUPFAM" id="SSF56059">
    <property type="entry name" value="Glutathione synthetase ATP-binding domain-like"/>
    <property type="match status" value="1"/>
</dbReference>
<dbReference type="InterPro" id="IPR013651">
    <property type="entry name" value="ATP-grasp_RimK-type"/>
</dbReference>
<evidence type="ECO:0000259" key="5">
    <source>
        <dbReference type="PROSITE" id="PS50975"/>
    </source>
</evidence>
<keyword evidence="3 4" id="KW-0067">ATP-binding</keyword>
<evidence type="ECO:0000313" key="7">
    <source>
        <dbReference type="Proteomes" id="UP000317093"/>
    </source>
</evidence>
<dbReference type="Proteomes" id="UP000317093">
    <property type="component" value="Chromosome"/>
</dbReference>
<keyword evidence="2 4" id="KW-0547">Nucleotide-binding</keyword>
<dbReference type="Gene3D" id="3.40.50.20">
    <property type="match status" value="1"/>
</dbReference>
<protein>
    <submittedName>
        <fullName evidence="6">Alpha-aminoadipate--LysW ligase LysX</fullName>
        <ecNumber evidence="6">6.3.2.-</ecNumber>
    </submittedName>
</protein>
<gene>
    <name evidence="6" type="primary">lysX</name>
    <name evidence="6" type="ORF">Pan216_17500</name>
</gene>